<dbReference type="InterPro" id="IPR041166">
    <property type="entry name" value="Rubredoxin_2"/>
</dbReference>
<dbReference type="EMBL" id="CAADFJ010000601">
    <property type="protein sequence ID" value="VFK09385.1"/>
    <property type="molecule type" value="Genomic_DNA"/>
</dbReference>
<evidence type="ECO:0000256" key="1">
    <source>
        <dbReference type="ARBA" id="ARBA00022723"/>
    </source>
</evidence>
<organism evidence="5">
    <name type="scientific">Candidatus Kentrum eta</name>
    <dbReference type="NCBI Taxonomy" id="2126337"/>
    <lineage>
        <taxon>Bacteria</taxon>
        <taxon>Pseudomonadati</taxon>
        <taxon>Pseudomonadota</taxon>
        <taxon>Gammaproteobacteria</taxon>
        <taxon>Candidatus Kentrum</taxon>
    </lineage>
</organism>
<dbReference type="EMBL" id="CAADFI010000587">
    <property type="protein sequence ID" value="VFK05430.1"/>
    <property type="molecule type" value="Genomic_DNA"/>
</dbReference>
<evidence type="ECO:0000313" key="3">
    <source>
        <dbReference type="EMBL" id="VFK05430.1"/>
    </source>
</evidence>
<dbReference type="EMBL" id="CAADFG010000605">
    <property type="protein sequence ID" value="VFK05998.1"/>
    <property type="molecule type" value="Genomic_DNA"/>
</dbReference>
<sequence length="149" mass="17041">MPIICPRPSIGCIAVIEMLEEMPEKPAPLPNSFPPYCGATPAFPSRWRYRRSSAKKGANERPWFLTGKLRERPSLRGYQRLLEMELHRVAPGNASDHFHILKELISSLLKDRPVYQCRQCGFPAERLHWQCPGCKDWSTVKPIQGVEGE</sequence>
<protein>
    <recommendedName>
        <fullName evidence="2">LapB rubredoxin metal binding domain-containing protein</fullName>
    </recommendedName>
</protein>
<dbReference type="Pfam" id="PF18073">
    <property type="entry name" value="Zn_ribbon_LapB"/>
    <property type="match status" value="1"/>
</dbReference>
<evidence type="ECO:0000259" key="2">
    <source>
        <dbReference type="Pfam" id="PF18073"/>
    </source>
</evidence>
<evidence type="ECO:0000313" key="4">
    <source>
        <dbReference type="EMBL" id="VFK05998.1"/>
    </source>
</evidence>
<keyword evidence="1" id="KW-0479">Metal-binding</keyword>
<evidence type="ECO:0000313" key="5">
    <source>
        <dbReference type="EMBL" id="VFK09385.1"/>
    </source>
</evidence>
<accession>A0A450VXA7</accession>
<gene>
    <name evidence="4" type="ORF">BECKH772A_GA0070896_106051</name>
    <name evidence="3" type="ORF">BECKH772B_GA0070898_105871</name>
    <name evidence="5" type="ORF">BECKH772C_GA0070978_106011</name>
</gene>
<reference evidence="5" key="1">
    <citation type="submission" date="2019-02" db="EMBL/GenBank/DDBJ databases">
        <authorList>
            <person name="Gruber-Vodicka R. H."/>
            <person name="Seah K. B. B."/>
        </authorList>
    </citation>
    <scope>NUCLEOTIDE SEQUENCE</scope>
    <source>
        <strain evidence="5">BECK_SA2B12</strain>
        <strain evidence="4">BECK_SA2B15</strain>
        <strain evidence="3">BECK_SA2B20</strain>
    </source>
</reference>
<dbReference type="AlphaFoldDB" id="A0A450VXA7"/>
<dbReference type="GO" id="GO:0046872">
    <property type="term" value="F:metal ion binding"/>
    <property type="evidence" value="ECO:0007669"/>
    <property type="project" value="UniProtKB-KW"/>
</dbReference>
<name>A0A450VXA7_9GAMM</name>
<proteinExistence type="predicted"/>
<feature type="domain" description="LapB rubredoxin metal binding" evidence="2">
    <location>
        <begin position="115"/>
        <end position="142"/>
    </location>
</feature>